<accession>A0A4C1XAR8</accession>
<dbReference type="EMBL" id="BGZK01000800">
    <property type="protein sequence ID" value="GBP60931.1"/>
    <property type="molecule type" value="Genomic_DNA"/>
</dbReference>
<reference evidence="1 2" key="1">
    <citation type="journal article" date="2019" name="Commun. Biol.">
        <title>The bagworm genome reveals a unique fibroin gene that provides high tensile strength.</title>
        <authorList>
            <person name="Kono N."/>
            <person name="Nakamura H."/>
            <person name="Ohtoshi R."/>
            <person name="Tomita M."/>
            <person name="Numata K."/>
            <person name="Arakawa K."/>
        </authorList>
    </citation>
    <scope>NUCLEOTIDE SEQUENCE [LARGE SCALE GENOMIC DNA]</scope>
</reference>
<comment type="caution">
    <text evidence="1">The sequence shown here is derived from an EMBL/GenBank/DDBJ whole genome shotgun (WGS) entry which is preliminary data.</text>
</comment>
<gene>
    <name evidence="1" type="ORF">EVAR_51494_1</name>
</gene>
<protein>
    <submittedName>
        <fullName evidence="1">Uncharacterized protein</fullName>
    </submittedName>
</protein>
<proteinExistence type="predicted"/>
<name>A0A4C1XAR8_EUMVA</name>
<organism evidence="1 2">
    <name type="scientific">Eumeta variegata</name>
    <name type="common">Bagworm moth</name>
    <name type="synonym">Eumeta japonica</name>
    <dbReference type="NCBI Taxonomy" id="151549"/>
    <lineage>
        <taxon>Eukaryota</taxon>
        <taxon>Metazoa</taxon>
        <taxon>Ecdysozoa</taxon>
        <taxon>Arthropoda</taxon>
        <taxon>Hexapoda</taxon>
        <taxon>Insecta</taxon>
        <taxon>Pterygota</taxon>
        <taxon>Neoptera</taxon>
        <taxon>Endopterygota</taxon>
        <taxon>Lepidoptera</taxon>
        <taxon>Glossata</taxon>
        <taxon>Ditrysia</taxon>
        <taxon>Tineoidea</taxon>
        <taxon>Psychidae</taxon>
        <taxon>Oiketicinae</taxon>
        <taxon>Eumeta</taxon>
    </lineage>
</organism>
<evidence type="ECO:0000313" key="2">
    <source>
        <dbReference type="Proteomes" id="UP000299102"/>
    </source>
</evidence>
<keyword evidence="2" id="KW-1185">Reference proteome</keyword>
<dbReference type="Proteomes" id="UP000299102">
    <property type="component" value="Unassembled WGS sequence"/>
</dbReference>
<evidence type="ECO:0000313" key="1">
    <source>
        <dbReference type="EMBL" id="GBP60931.1"/>
    </source>
</evidence>
<sequence length="135" mass="15182">MINIRNAVFAEGIAFLIKALRPSTRFVIRDIIQRAATARGLSGDLRRRSRSAARRRGEGDVRRFCDTLEQKQLLYVCRFTGVSRCGGVLNRQSCDVGDLSALLTKLSHEPDLKITICHRARSVQALLVRPFARKS</sequence>
<dbReference type="AlphaFoldDB" id="A0A4C1XAR8"/>